<accession>K5XK15</accession>
<organism evidence="7 8">
    <name type="scientific">Agaricus bisporus var. burnettii (strain JB137-S8 / ATCC MYA-4627 / FGSC 10392)</name>
    <name type="common">White button mushroom</name>
    <dbReference type="NCBI Taxonomy" id="597362"/>
    <lineage>
        <taxon>Eukaryota</taxon>
        <taxon>Fungi</taxon>
        <taxon>Dikarya</taxon>
        <taxon>Basidiomycota</taxon>
        <taxon>Agaricomycotina</taxon>
        <taxon>Agaricomycetes</taxon>
        <taxon>Agaricomycetidae</taxon>
        <taxon>Agaricales</taxon>
        <taxon>Agaricineae</taxon>
        <taxon>Agaricaceae</taxon>
        <taxon>Agaricus</taxon>
    </lineage>
</organism>
<evidence type="ECO:0000256" key="5">
    <source>
        <dbReference type="SAM" id="MobiDB-lite"/>
    </source>
</evidence>
<name>K5XK15_AGABU</name>
<dbReference type="GO" id="GO:0008623">
    <property type="term" value="C:CHRAC"/>
    <property type="evidence" value="ECO:0007669"/>
    <property type="project" value="TreeGrafter"/>
</dbReference>
<keyword evidence="8" id="KW-1185">Reference proteome</keyword>
<gene>
    <name evidence="7" type="ORF">AGABI1DRAFT_132823</name>
</gene>
<dbReference type="Gene3D" id="1.10.20.10">
    <property type="entry name" value="Histone, subunit A"/>
    <property type="match status" value="1"/>
</dbReference>
<dbReference type="PANTHER" id="PTHR46172:SF1">
    <property type="entry name" value="DNA POLYMERASE EPSILON SUBUNIT 3"/>
    <property type="match status" value="1"/>
</dbReference>
<dbReference type="OMA" id="NCPGEVR"/>
<reference evidence="8" key="1">
    <citation type="journal article" date="2012" name="Proc. Natl. Acad. Sci. U.S.A.">
        <title>Genome sequence of the button mushroom Agaricus bisporus reveals mechanisms governing adaptation to a humic-rich ecological niche.</title>
        <authorList>
            <person name="Morin E."/>
            <person name="Kohler A."/>
            <person name="Baker A.R."/>
            <person name="Foulongne-Oriol M."/>
            <person name="Lombard V."/>
            <person name="Nagy L.G."/>
            <person name="Ohm R.A."/>
            <person name="Patyshakuliyeva A."/>
            <person name="Brun A."/>
            <person name="Aerts A.L."/>
            <person name="Bailey A.M."/>
            <person name="Billette C."/>
            <person name="Coutinho P.M."/>
            <person name="Deakin G."/>
            <person name="Doddapaneni H."/>
            <person name="Floudas D."/>
            <person name="Grimwood J."/>
            <person name="Hilden K."/>
            <person name="Kuees U."/>
            <person name="LaButti K.M."/>
            <person name="Lapidus A."/>
            <person name="Lindquist E.A."/>
            <person name="Lucas S.M."/>
            <person name="Murat C."/>
            <person name="Riley R.W."/>
            <person name="Salamov A.A."/>
            <person name="Schmutz J."/>
            <person name="Subramanian V."/>
            <person name="Woesten H.A.B."/>
            <person name="Xu J."/>
            <person name="Eastwood D.C."/>
            <person name="Foster G.D."/>
            <person name="Sonnenberg A.S."/>
            <person name="Cullen D."/>
            <person name="de Vries R.P."/>
            <person name="Lundell T."/>
            <person name="Hibbett D.S."/>
            <person name="Henrissat B."/>
            <person name="Burton K.S."/>
            <person name="Kerrigan R.W."/>
            <person name="Challen M.P."/>
            <person name="Grigoriev I.V."/>
            <person name="Martin F."/>
        </authorList>
    </citation>
    <scope>NUCLEOTIDE SEQUENCE [LARGE SCALE GENOMIC DNA]</scope>
    <source>
        <strain evidence="8">JB137-S8 / ATCC MYA-4627 / FGSC 10392</strain>
    </source>
</reference>
<dbReference type="CDD" id="cd22928">
    <property type="entry name" value="HFD_POLE3_DPB4"/>
    <property type="match status" value="1"/>
</dbReference>
<dbReference type="GO" id="GO:0006272">
    <property type="term" value="P:leading strand elongation"/>
    <property type="evidence" value="ECO:0007669"/>
    <property type="project" value="TreeGrafter"/>
</dbReference>
<dbReference type="EMBL" id="JH971426">
    <property type="protein sequence ID" value="EKM74850.1"/>
    <property type="molecule type" value="Genomic_DNA"/>
</dbReference>
<sequence>MPRKDASGGQVSAEAQQAQLTDGIENFELPKSVVTKIAKSALPDGAKLQKDTVLALVKGSTVFINYLAATAHDVALSKQHKSISASDIFKALELVEFNHLSPMLESQFQGKQVSLPSINVHPHPSSTAYRTLPKNEKGKKANGAGSSSARTTTSSATANGTTTPVVSNGNPYPNVARLSNPYPAIAPDDDNQQQQQDDSPFTHEPLSISNVVEAPMDVDDPN</sequence>
<dbReference type="OrthoDB" id="1707486at2759"/>
<dbReference type="HOGENOM" id="CLU_043417_3_0_1"/>
<evidence type="ECO:0000313" key="8">
    <source>
        <dbReference type="Proteomes" id="UP000008493"/>
    </source>
</evidence>
<dbReference type="KEGG" id="abp:AGABI1DRAFT132823"/>
<dbReference type="InterPro" id="IPR003958">
    <property type="entry name" value="CBFA_NFYB_domain"/>
</dbReference>
<evidence type="ECO:0000313" key="7">
    <source>
        <dbReference type="EMBL" id="EKM74850.1"/>
    </source>
</evidence>
<evidence type="ECO:0000259" key="6">
    <source>
        <dbReference type="Pfam" id="PF00808"/>
    </source>
</evidence>
<dbReference type="GO" id="GO:0031490">
    <property type="term" value="F:chromatin DNA binding"/>
    <property type="evidence" value="ECO:0007669"/>
    <property type="project" value="TreeGrafter"/>
</dbReference>
<dbReference type="GO" id="GO:0031507">
    <property type="term" value="P:heterochromatin formation"/>
    <property type="evidence" value="ECO:0007669"/>
    <property type="project" value="TreeGrafter"/>
</dbReference>
<dbReference type="STRING" id="597362.K5XK15"/>
<dbReference type="SUPFAM" id="SSF47113">
    <property type="entry name" value="Histone-fold"/>
    <property type="match status" value="1"/>
</dbReference>
<evidence type="ECO:0000256" key="2">
    <source>
        <dbReference type="ARBA" id="ARBA00023242"/>
    </source>
</evidence>
<proteinExistence type="predicted"/>
<dbReference type="GeneID" id="18827775"/>
<feature type="region of interest" description="Disordered" evidence="5">
    <location>
        <begin position="116"/>
        <end position="222"/>
    </location>
</feature>
<keyword evidence="2" id="KW-0539">Nucleus</keyword>
<evidence type="ECO:0000256" key="1">
    <source>
        <dbReference type="ARBA" id="ARBA00004123"/>
    </source>
</evidence>
<dbReference type="AlphaFoldDB" id="K5XK15"/>
<dbReference type="InterPro" id="IPR051377">
    <property type="entry name" value="DNA_Pol-Epsilon_Subunit"/>
</dbReference>
<feature type="domain" description="Transcription factor CBF/NF-Y/archaeal histone" evidence="6">
    <location>
        <begin position="28"/>
        <end position="92"/>
    </location>
</feature>
<evidence type="ECO:0000256" key="3">
    <source>
        <dbReference type="ARBA" id="ARBA00039775"/>
    </source>
</evidence>
<dbReference type="PANTHER" id="PTHR46172">
    <property type="entry name" value="DNA POLYMERASE EPSILON SUBUNIT 3"/>
    <property type="match status" value="1"/>
</dbReference>
<feature type="compositionally biased region" description="Low complexity" evidence="5">
    <location>
        <begin position="141"/>
        <end position="163"/>
    </location>
</feature>
<dbReference type="GO" id="GO:0006974">
    <property type="term" value="P:DNA damage response"/>
    <property type="evidence" value="ECO:0007669"/>
    <property type="project" value="TreeGrafter"/>
</dbReference>
<dbReference type="Pfam" id="PF00808">
    <property type="entry name" value="CBFD_NFYB_HMF"/>
    <property type="match status" value="1"/>
</dbReference>
<comment type="subcellular location">
    <subcellularLocation>
        <location evidence="1">Nucleus</location>
    </subcellularLocation>
</comment>
<dbReference type="InParanoid" id="K5XK15"/>
<protein>
    <recommendedName>
        <fullName evidence="3">DNA polymerase epsilon subunit D</fullName>
    </recommendedName>
    <alternativeName>
        <fullName evidence="4">DNA polymerase II subunit D</fullName>
    </alternativeName>
</protein>
<dbReference type="eggNOG" id="KOG0870">
    <property type="taxonomic scope" value="Eukaryota"/>
</dbReference>
<dbReference type="InterPro" id="IPR009072">
    <property type="entry name" value="Histone-fold"/>
</dbReference>
<dbReference type="GO" id="GO:0046982">
    <property type="term" value="F:protein heterodimerization activity"/>
    <property type="evidence" value="ECO:0007669"/>
    <property type="project" value="InterPro"/>
</dbReference>
<evidence type="ECO:0000256" key="4">
    <source>
        <dbReference type="ARBA" id="ARBA00042096"/>
    </source>
</evidence>
<dbReference type="GO" id="GO:0008622">
    <property type="term" value="C:epsilon DNA polymerase complex"/>
    <property type="evidence" value="ECO:0007669"/>
    <property type="project" value="TreeGrafter"/>
</dbReference>
<dbReference type="Proteomes" id="UP000008493">
    <property type="component" value="Unassembled WGS sequence"/>
</dbReference>
<dbReference type="RefSeq" id="XP_007334522.1">
    <property type="nucleotide sequence ID" value="XM_007334460.1"/>
</dbReference>